<dbReference type="PIRSF" id="PIRSF028304">
    <property type="entry name" value="UCP028304"/>
    <property type="match status" value="1"/>
</dbReference>
<protein>
    <submittedName>
        <fullName evidence="1">Type VI secretion system protein ImpG</fullName>
    </submittedName>
</protein>
<keyword evidence="2" id="KW-1185">Reference proteome</keyword>
<dbReference type="STRING" id="1035707.SAMN05216552_103952"/>
<dbReference type="NCBIfam" id="TIGR03359">
    <property type="entry name" value="VI_chp_6"/>
    <property type="match status" value="1"/>
</dbReference>
<evidence type="ECO:0000313" key="2">
    <source>
        <dbReference type="Proteomes" id="UP000199391"/>
    </source>
</evidence>
<name>A0A1I7LVC2_9BURK</name>
<dbReference type="AlphaFoldDB" id="A0A1I7LVC2"/>
<dbReference type="EMBL" id="FPBO01000039">
    <property type="protein sequence ID" value="SFV13645.1"/>
    <property type="molecule type" value="Genomic_DNA"/>
</dbReference>
<dbReference type="PANTHER" id="PTHR35370">
    <property type="entry name" value="CYTOPLASMIC PROTEIN-RELATED-RELATED"/>
    <property type="match status" value="1"/>
</dbReference>
<gene>
    <name evidence="1" type="ORF">SAMN05216552_103952</name>
</gene>
<dbReference type="PANTHER" id="PTHR35370:SF1">
    <property type="entry name" value="TYPE VI SECRETION SYSTEM COMPONENT TSSF1"/>
    <property type="match status" value="1"/>
</dbReference>
<evidence type="ECO:0000313" key="1">
    <source>
        <dbReference type="EMBL" id="SFV13645.1"/>
    </source>
</evidence>
<sequence>MEKLLPYYERELGMLRRASQEFAARYPRLAGNLQMTGETCADPHVERLIQANAFLNARVAKLLDDDYAKFTEALLGMLYPHYLRPIPSMAIAHVASGAKAADVRVIERGAEMITVEEKAVCRFRTAYDVAIAPVTLADVRFHPFVQAPPALMLPMNVVSAISITIAGTQPEEPLARHGAQPLRVFIDGEPSLRAMLRDTLFLRASCAFVEAGGQWRMLDRIPLRPAGYADTDALLPAGATEHPAYRLLTEYFAFPEKFDFFDIDLDAILQACPPACARVTLHLALRDTRPDGAAARVLRALGPGNLLLNCTPVINLFQHSADPIRVTHMRSSYPLLPSGRAAGDCEIYSIDQVSMAHERGPGTAATTVTEFIPYYSLRHGESASRKGHYWIARRDEEPAGAGHEYTLSLVDRDFDPLADAAGVASVELTCTDRDRPHALQCGRPAGDLQAAAAAGVPIRLLRKPTQTRRLAAGQGAHWGLIGGLALNHRSLTQEGLPALRALLRLHALPDNPVSQRQIDGIKGLAQQPGTAWLRTRQGAAYLHGIEIRVTLDEEAYAGTGIHVFAQLLDHFFGLHAHINSYTQLTVLSHASGKELLPCPPRNGSLALA</sequence>
<reference evidence="2" key="1">
    <citation type="submission" date="2016-10" db="EMBL/GenBank/DDBJ databases">
        <authorList>
            <person name="Varghese N."/>
            <person name="Submissions S."/>
        </authorList>
    </citation>
    <scope>NUCLEOTIDE SEQUENCE [LARGE SCALE GENOMIC DNA]</scope>
    <source>
        <strain evidence="2">CGMCC 1.11014</strain>
    </source>
</reference>
<dbReference type="RefSeq" id="WP_093559628.1">
    <property type="nucleotide sequence ID" value="NZ_FPBO01000039.1"/>
</dbReference>
<dbReference type="InterPro" id="IPR010272">
    <property type="entry name" value="T6SS_TssF"/>
</dbReference>
<dbReference type="OrthoDB" id="9763676at2"/>
<accession>A0A1I7LVC2</accession>
<dbReference type="Proteomes" id="UP000199391">
    <property type="component" value="Unassembled WGS sequence"/>
</dbReference>
<organism evidence="1 2">
    <name type="scientific">Pseudoduganella namucuonensis</name>
    <dbReference type="NCBI Taxonomy" id="1035707"/>
    <lineage>
        <taxon>Bacteria</taxon>
        <taxon>Pseudomonadati</taxon>
        <taxon>Pseudomonadota</taxon>
        <taxon>Betaproteobacteria</taxon>
        <taxon>Burkholderiales</taxon>
        <taxon>Oxalobacteraceae</taxon>
        <taxon>Telluria group</taxon>
        <taxon>Pseudoduganella</taxon>
    </lineage>
</organism>
<dbReference type="Pfam" id="PF05947">
    <property type="entry name" value="T6SS_TssF"/>
    <property type="match status" value="1"/>
</dbReference>
<proteinExistence type="predicted"/>